<dbReference type="SMART" id="SM00767">
    <property type="entry name" value="DCD"/>
    <property type="match status" value="1"/>
</dbReference>
<feature type="domain" description="YTH" evidence="15">
    <location>
        <begin position="134"/>
        <end position="274"/>
    </location>
</feature>
<feature type="domain" description="DCD" evidence="16">
    <location>
        <begin position="325"/>
        <end position="457"/>
    </location>
</feature>
<evidence type="ECO:0000313" key="18">
    <source>
        <dbReference type="Proteomes" id="UP000053237"/>
    </source>
</evidence>
<evidence type="ECO:0000256" key="4">
    <source>
        <dbReference type="ARBA" id="ARBA00022692"/>
    </source>
</evidence>
<comment type="subunit">
    <text evidence="12">Component of the oligosaccharyltransferase (OST) complex.</text>
</comment>
<evidence type="ECO:0000256" key="6">
    <source>
        <dbReference type="ARBA" id="ARBA00022771"/>
    </source>
</evidence>
<keyword evidence="7 12" id="KW-0256">Endoplasmic reticulum</keyword>
<evidence type="ECO:0000256" key="2">
    <source>
        <dbReference type="ARBA" id="ARBA00004922"/>
    </source>
</evidence>
<feature type="region of interest" description="Disordered" evidence="13">
    <location>
        <begin position="595"/>
        <end position="614"/>
    </location>
</feature>
<dbReference type="Proteomes" id="UP000053237">
    <property type="component" value="Unassembled WGS sequence"/>
</dbReference>
<organism evidence="17 18">
    <name type="scientific">Albugo candida</name>
    <dbReference type="NCBI Taxonomy" id="65357"/>
    <lineage>
        <taxon>Eukaryota</taxon>
        <taxon>Sar</taxon>
        <taxon>Stramenopiles</taxon>
        <taxon>Oomycota</taxon>
        <taxon>Peronosporomycetes</taxon>
        <taxon>Albuginales</taxon>
        <taxon>Albuginaceae</taxon>
        <taxon>Albugo</taxon>
    </lineage>
</organism>
<name>A0A024FX08_9STRA</name>
<dbReference type="Pfam" id="PF03345">
    <property type="entry name" value="OST48_N"/>
    <property type="match status" value="1"/>
</dbReference>
<evidence type="ECO:0000259" key="16">
    <source>
        <dbReference type="PROSITE" id="PS51222"/>
    </source>
</evidence>
<evidence type="ECO:0000256" key="11">
    <source>
        <dbReference type="PROSITE-ProRule" id="PRU00723"/>
    </source>
</evidence>
<feature type="transmembrane region" description="Helical" evidence="12">
    <location>
        <begin position="1140"/>
        <end position="1160"/>
    </location>
</feature>
<keyword evidence="5 11" id="KW-0479">Metal-binding</keyword>
<dbReference type="Gene3D" id="3.30.1370.10">
    <property type="entry name" value="K Homology domain, type 1"/>
    <property type="match status" value="1"/>
</dbReference>
<dbReference type="Gene3D" id="3.10.590.10">
    <property type="entry name" value="ph1033 like domains"/>
    <property type="match status" value="1"/>
</dbReference>
<dbReference type="GO" id="GO:0010468">
    <property type="term" value="P:regulation of gene expression"/>
    <property type="evidence" value="ECO:0007669"/>
    <property type="project" value="UniProtKB-ARBA"/>
</dbReference>
<dbReference type="InterPro" id="IPR005013">
    <property type="entry name" value="DDOST_48_kDa_subunit"/>
</dbReference>
<evidence type="ECO:0000259" key="15">
    <source>
        <dbReference type="PROSITE" id="PS50882"/>
    </source>
</evidence>
<keyword evidence="8 11" id="KW-0862">Zinc</keyword>
<dbReference type="OrthoDB" id="1914176at2759"/>
<dbReference type="InParanoid" id="A0A024FX08"/>
<sequence length="1165" mass="130366">MVPIVAIGNAMSAHNIRHIKLAREECPETADFALQSKVAEEENVKRRKTQPVNEFYKIAICKHWEKLGSCPFGDECHFAHGEQELRPFPRQNERADPIGFQKAGAPDSFPVNEAIHPIPLQEPQPRLPDADRNCAYFILHSFSYHNIAHSVHYQQWSLSSSSQQQLRELADSYEVVFMFITVTSSRHFQGVIRLTRDVIQRLPTRGEDLSSGIVPYQTDTRSSWDGVFPIEWLRICECPWECFENVASKYLFVSNAPKFVQLEIDQGRTCLRILFSQPQIQLHYKSVEDEQALNGGAFELAVRRREAAASVYNNPNTLSTFHWRVSIPGFVFACNNLTIDECFGRLLFGLGKDHEAIAKQHVVPGTPLFLLNMSDRHLLGVFEAVSPSIVNMVPNAFSHSPHQMSPFPVQTRFVVQMNAPPISTTEPMIKQLFGDRGVRIGPITLSVTQKLADIFAQRCGVVLPPPNVPPFRPSHVVEPSQTAFAGVNDTTESTSPPAYFERIVIGIDNDPEFCVTKRIIGPSGAHMKRIIAEAGGNAKIRLRGRGSGSKEPGAEEIANEPLAVLISSENERSFTIACEQARALVTSIRQDYHSFSAQRPPHDNPIASNGENRIDMSMTRPPLHPVMIAEQMRYGLPPGQEVLPHFEALNAPSIAFGQSGHVNSIDGSNISFIQTNGPPGTSKYSAVRPDSAMKVRGSYSSSATRFSSESPQKMMGFRTCLPIASMLLFVMLHCISLKIIASKGVRTAVLLENDRGVSTYSKFFDQLRERGHSLTFDFGNATKAFLLEKYDENLFDHLIIFSSDIKATRLTARHLMDFLDKGGNILLGANSQLSKGLRKFSLQCGVSFSSDAMVVLDHVARVETANNLYNSIILASDFTPSSHVVGPTPSTGKQIAFQGLGTAIDTSSILAFHVLHAPSTSYLCNPKGDACRKSVYGSAIGLVTAVQARNNARAIFSGSMELFSDEYFTSDFANEVFVSSISKWVFQEVGVLRMSNVHHQREDGSKPDRMLKNTARSDQPVTRYPDAEIARDSLVYRICDNLTYSLDIHEYRNGEWKPFMADDVQLEFVMLDPYVRRTMTHDKKGHYSITFQAPDQYGIFLFRVMYRRLGLSTLYSTTQVSVRPFKHDEYERFIPTAFPYYLSAFSMMAGVLLLTVFFLFHEEKK</sequence>
<dbReference type="PROSITE" id="PS51222">
    <property type="entry name" value="DCD"/>
    <property type="match status" value="1"/>
</dbReference>
<comment type="pathway">
    <text evidence="2 12">Protein modification; protein glycosylation.</text>
</comment>
<dbReference type="UniPathway" id="UPA00378"/>
<dbReference type="Pfam" id="PF00642">
    <property type="entry name" value="zf-CCCH"/>
    <property type="match status" value="1"/>
</dbReference>
<comment type="caution">
    <text evidence="17">The sequence shown here is derived from an EMBL/GenBank/DDBJ whole genome shotgun (WGS) entry which is preliminary data.</text>
</comment>
<feature type="zinc finger region" description="C3H1-type" evidence="11">
    <location>
        <begin position="55"/>
        <end position="83"/>
    </location>
</feature>
<dbReference type="SUPFAM" id="SSF54791">
    <property type="entry name" value="Eukaryotic type KH-domain (KH-domain type I)"/>
    <property type="match status" value="1"/>
</dbReference>
<dbReference type="InterPro" id="IPR007275">
    <property type="entry name" value="YTH_domain"/>
</dbReference>
<comment type="function">
    <text evidence="12">Subunit of the oligosaccharyl transferase (OST) complex that catalyzes the initial transfer of a defined glycan (Glc(3)Man(9)GlcNAc(2) in eukaryotes) from the lipid carrier dolichol-pyrophosphate to an asparagine residue within an Asn-X-Ser/Thr consensus motif in nascent polypeptide chains, the first step in protein N-glycosylation. N-glycosylation occurs cotranslationally and the complex associates with the Sec61 complex at the channel-forming translocon complex that mediates protein translocation across the endoplasmic reticulum (ER).</text>
</comment>
<dbReference type="GO" id="GO:0003723">
    <property type="term" value="F:RNA binding"/>
    <property type="evidence" value="ECO:0007669"/>
    <property type="project" value="InterPro"/>
</dbReference>
<dbReference type="Pfam" id="PF22675">
    <property type="entry name" value="KH-I_KHDC4-BBP"/>
    <property type="match status" value="1"/>
</dbReference>
<evidence type="ECO:0000256" key="3">
    <source>
        <dbReference type="ARBA" id="ARBA00008743"/>
    </source>
</evidence>
<keyword evidence="10 12" id="KW-0472">Membrane</keyword>
<evidence type="ECO:0000259" key="14">
    <source>
        <dbReference type="PROSITE" id="PS50103"/>
    </source>
</evidence>
<dbReference type="SMART" id="SM00356">
    <property type="entry name" value="ZnF_C3H1"/>
    <property type="match status" value="1"/>
</dbReference>
<keyword evidence="18" id="KW-1185">Reference proteome</keyword>
<dbReference type="CDD" id="cd22386">
    <property type="entry name" value="KH-I_KHDC4_rpt2"/>
    <property type="match status" value="1"/>
</dbReference>
<dbReference type="InterPro" id="IPR055256">
    <property type="entry name" value="KH_1_KHDC4/BBP-like"/>
</dbReference>
<dbReference type="InterPro" id="IPR036855">
    <property type="entry name" value="Znf_CCCH_sf"/>
</dbReference>
<keyword evidence="9 12" id="KW-1133">Transmembrane helix</keyword>
<dbReference type="InterPro" id="IPR047889">
    <property type="entry name" value="KHDC4_KH-I_second"/>
</dbReference>
<evidence type="ECO:0000256" key="9">
    <source>
        <dbReference type="ARBA" id="ARBA00022989"/>
    </source>
</evidence>
<keyword evidence="4 12" id="KW-0812">Transmembrane</keyword>
<dbReference type="GO" id="GO:0051252">
    <property type="term" value="P:regulation of RNA metabolic process"/>
    <property type="evidence" value="ECO:0007669"/>
    <property type="project" value="UniProtKB-ARBA"/>
</dbReference>
<evidence type="ECO:0000256" key="7">
    <source>
        <dbReference type="ARBA" id="ARBA00022824"/>
    </source>
</evidence>
<comment type="similarity">
    <text evidence="3 12">Belongs to the DDOST 48 kDa subunit family.</text>
</comment>
<dbReference type="FunFam" id="4.10.1000.10:FF:000003">
    <property type="entry name" value="Zinc finger CCCH domain-containing protein"/>
    <property type="match status" value="1"/>
</dbReference>
<dbReference type="PROSITE" id="PS50882">
    <property type="entry name" value="YTH"/>
    <property type="match status" value="1"/>
</dbReference>
<feature type="domain" description="C3H1-type" evidence="14">
    <location>
        <begin position="55"/>
        <end position="83"/>
    </location>
</feature>
<dbReference type="InterPro" id="IPR055459">
    <property type="entry name" value="OST48_MD"/>
</dbReference>
<evidence type="ECO:0000256" key="12">
    <source>
        <dbReference type="RuleBase" id="RU361142"/>
    </source>
</evidence>
<dbReference type="InterPro" id="IPR036612">
    <property type="entry name" value="KH_dom_type_1_sf"/>
</dbReference>
<reference evidence="17 18" key="1">
    <citation type="submission" date="2012-05" db="EMBL/GenBank/DDBJ databases">
        <title>Recombination and specialization in a pathogen metapopulation.</title>
        <authorList>
            <person name="Gardiner A."/>
            <person name="Kemen E."/>
            <person name="Schultz-Larsen T."/>
            <person name="MacLean D."/>
            <person name="Van Oosterhout C."/>
            <person name="Jones J.D.G."/>
        </authorList>
    </citation>
    <scope>NUCLEOTIDE SEQUENCE [LARGE SCALE GENOMIC DNA]</scope>
    <source>
        <strain evidence="17 18">Ac Nc2</strain>
    </source>
</reference>
<dbReference type="PROSITE" id="PS50103">
    <property type="entry name" value="ZF_C3H1"/>
    <property type="match status" value="1"/>
</dbReference>
<evidence type="ECO:0000256" key="1">
    <source>
        <dbReference type="ARBA" id="ARBA00004479"/>
    </source>
</evidence>
<dbReference type="PANTHER" id="PTHR10830:SF0">
    <property type="entry name" value="DOLICHYL-DIPHOSPHOOLIGOSACCHARIDE--PROTEIN GLYCOSYLTRANSFERASE 48 KDA SUBUNIT"/>
    <property type="match status" value="1"/>
</dbReference>
<evidence type="ECO:0000256" key="13">
    <source>
        <dbReference type="SAM" id="MobiDB-lite"/>
    </source>
</evidence>
<dbReference type="GO" id="GO:0018279">
    <property type="term" value="P:protein N-linked glycosylation via asparagine"/>
    <property type="evidence" value="ECO:0007669"/>
    <property type="project" value="UniProtKB-UniRule"/>
</dbReference>
<proteinExistence type="inferred from homology"/>
<gene>
    <name evidence="17" type="ORF">BN9_130890</name>
</gene>
<dbReference type="AlphaFoldDB" id="A0A024FX08"/>
<dbReference type="GO" id="GO:0008270">
    <property type="term" value="F:zinc ion binding"/>
    <property type="evidence" value="ECO:0007669"/>
    <property type="project" value="UniProtKB-KW"/>
</dbReference>
<evidence type="ECO:0000256" key="8">
    <source>
        <dbReference type="ARBA" id="ARBA00022833"/>
    </source>
</evidence>
<dbReference type="EMBL" id="CAIX01001174">
    <property type="protein sequence ID" value="CCI11536.1"/>
    <property type="molecule type" value="Genomic_DNA"/>
</dbReference>
<dbReference type="InterPro" id="IPR000571">
    <property type="entry name" value="Znf_CCCH"/>
</dbReference>
<dbReference type="SUPFAM" id="SSF90229">
    <property type="entry name" value="CCCH zinc finger"/>
    <property type="match status" value="1"/>
</dbReference>
<dbReference type="STRING" id="65357.A0A024FX08"/>
<dbReference type="Pfam" id="PF10539">
    <property type="entry name" value="Dev_Cell_Death"/>
    <property type="match status" value="1"/>
</dbReference>
<evidence type="ECO:0000256" key="5">
    <source>
        <dbReference type="ARBA" id="ARBA00022723"/>
    </source>
</evidence>
<dbReference type="Pfam" id="PF04146">
    <property type="entry name" value="YTH"/>
    <property type="match status" value="1"/>
</dbReference>
<dbReference type="PANTHER" id="PTHR10830">
    <property type="entry name" value="DOLICHYL-DIPHOSPHOOLIGOSACCHARIDE--PROTEIN GLYCOSYLTRANSFERASE 48 KDA SUBUNIT"/>
    <property type="match status" value="1"/>
</dbReference>
<dbReference type="InterPro" id="IPR013989">
    <property type="entry name" value="Dev_and_cell_death_domain"/>
</dbReference>
<evidence type="ECO:0000256" key="10">
    <source>
        <dbReference type="ARBA" id="ARBA00023136"/>
    </source>
</evidence>
<dbReference type="Pfam" id="PF23358">
    <property type="entry name" value="OST48_MD"/>
    <property type="match status" value="1"/>
</dbReference>
<comment type="subcellular location">
    <subcellularLocation>
        <location evidence="12">Endoplasmic reticulum membrane</location>
        <topology evidence="12">Single-pass type I membrane protein</topology>
    </subcellularLocation>
    <subcellularLocation>
        <location evidence="1">Membrane</location>
        <topology evidence="1">Single-pass type I membrane protein</topology>
    </subcellularLocation>
</comment>
<keyword evidence="6 11" id="KW-0863">Zinc-finger</keyword>
<evidence type="ECO:0000313" key="17">
    <source>
        <dbReference type="EMBL" id="CCI11536.1"/>
    </source>
</evidence>
<dbReference type="GO" id="GO:0008250">
    <property type="term" value="C:oligosaccharyltransferase complex"/>
    <property type="evidence" value="ECO:0007669"/>
    <property type="project" value="TreeGrafter"/>
</dbReference>
<dbReference type="Gene3D" id="4.10.1000.10">
    <property type="entry name" value="Zinc finger, CCCH-type"/>
    <property type="match status" value="1"/>
</dbReference>
<dbReference type="InterPro" id="IPR055457">
    <property type="entry name" value="OST48_N"/>
</dbReference>
<protein>
    <recommendedName>
        <fullName evidence="12">Dolichyl-diphosphooligosaccharide--protein glycosyltransferase 48 kDa subunit</fullName>
        <shortName evidence="12">Oligosaccharyl transferase 48 kDa subunit</shortName>
    </recommendedName>
</protein>
<accession>A0A024FX08</accession>